<name>A0A2P2IUP6_RHIMU</name>
<reference evidence="1" key="1">
    <citation type="submission" date="2018-02" db="EMBL/GenBank/DDBJ databases">
        <title>Rhizophora mucronata_Transcriptome.</title>
        <authorList>
            <person name="Meera S.P."/>
            <person name="Sreeshan A."/>
            <person name="Augustine A."/>
        </authorList>
    </citation>
    <scope>NUCLEOTIDE SEQUENCE</scope>
    <source>
        <tissue evidence="1">Leaf</tissue>
    </source>
</reference>
<accession>A0A2P2IUP6</accession>
<protein>
    <submittedName>
        <fullName evidence="1">Uncharacterized protein</fullName>
    </submittedName>
</protein>
<dbReference type="AlphaFoldDB" id="A0A2P2IUP6"/>
<proteinExistence type="predicted"/>
<sequence>MTLISSGLLADCDLVGLIIKKKVCHFVFS</sequence>
<evidence type="ECO:0000313" key="1">
    <source>
        <dbReference type="EMBL" id="MBW84913.1"/>
    </source>
</evidence>
<organism evidence="1">
    <name type="scientific">Rhizophora mucronata</name>
    <name type="common">Asiatic mangrove</name>
    <dbReference type="NCBI Taxonomy" id="61149"/>
    <lineage>
        <taxon>Eukaryota</taxon>
        <taxon>Viridiplantae</taxon>
        <taxon>Streptophyta</taxon>
        <taxon>Embryophyta</taxon>
        <taxon>Tracheophyta</taxon>
        <taxon>Spermatophyta</taxon>
        <taxon>Magnoliopsida</taxon>
        <taxon>eudicotyledons</taxon>
        <taxon>Gunneridae</taxon>
        <taxon>Pentapetalae</taxon>
        <taxon>rosids</taxon>
        <taxon>fabids</taxon>
        <taxon>Malpighiales</taxon>
        <taxon>Rhizophoraceae</taxon>
        <taxon>Rhizophora</taxon>
    </lineage>
</organism>
<dbReference type="EMBL" id="GGEC01004430">
    <property type="protein sequence ID" value="MBW84913.1"/>
    <property type="molecule type" value="Transcribed_RNA"/>
</dbReference>